<sequence>MSILSVLAVPIIVIVIAIVAISLFLHFVPIGLWISAMAAGVSVGIVNLIGMRLRRVVPSKIILPLVKANKAGLNVNANQLEAHYLAGGDVDRVVDALIAAHRATMALTFERACAIDLAGRDVLEAVQMSVNPKVIETPFISAVAQNGIELKVRARVTVRANIDRLVGGAGEATVIARVGEGIVTSVGSASDHSQVLENPDEISKTVLNKGLDAGTAFEILSIDIADVDVGRNIGARLQTDQAEADKQIAQAKAEERRAMAVAKEQEMQAYTQEMQAKVVEAQAEVPLALAQALRDGTLGVMDYYNMKNIMADTEMRSAVAQAGIPKAKPAPAKDEGHKGGFTSEAEE</sequence>
<keyword evidence="3 5" id="KW-1133">Transmembrane helix</keyword>
<feature type="transmembrane region" description="Helical" evidence="5">
    <location>
        <begin position="7"/>
        <end position="24"/>
    </location>
</feature>
<evidence type="ECO:0000256" key="2">
    <source>
        <dbReference type="ARBA" id="ARBA00022692"/>
    </source>
</evidence>
<dbReference type="RefSeq" id="WP_087478013.1">
    <property type="nucleotide sequence ID" value="NZ_CALYAU010000002.1"/>
</dbReference>
<feature type="region of interest" description="Disordered" evidence="6">
    <location>
        <begin position="322"/>
        <end position="347"/>
    </location>
</feature>
<reference evidence="7 8" key="1">
    <citation type="submission" date="2018-05" db="EMBL/GenBank/DDBJ databases">
        <title>Complete genome sequence of Megasphaera sp. AJH120T, isolated from the ceca of a chicken.</title>
        <authorList>
            <person name="Maki J."/>
            <person name="Looft T."/>
        </authorList>
    </citation>
    <scope>NUCLEOTIDE SEQUENCE [LARGE SCALE GENOMIC DNA]</scope>
    <source>
        <strain evidence="7 8">AJH120</strain>
    </source>
</reference>
<dbReference type="GO" id="GO:0005886">
    <property type="term" value="C:plasma membrane"/>
    <property type="evidence" value="ECO:0007669"/>
    <property type="project" value="UniProtKB-SubCell"/>
</dbReference>
<comment type="function">
    <text evidence="5">Found in functional membrane microdomains (FMM) that may be equivalent to eukaryotic membrane rafts FMMs are highly dynamic and increase in number as cells age. Flotillins are thought to be important factors in membrane fluidity.</text>
</comment>
<dbReference type="KEGG" id="meg:DKB62_03025"/>
<dbReference type="OrthoDB" id="9808365at2"/>
<proteinExistence type="inferred from homology"/>
<accession>A0A346AXN4</accession>
<comment type="caution">
    <text evidence="5">Lacks conserved residue(s) required for the propagation of feature annotation.</text>
</comment>
<dbReference type="AlphaFoldDB" id="A0A346AXN4"/>
<evidence type="ECO:0000256" key="5">
    <source>
        <dbReference type="HAMAP-Rule" id="MF_01562"/>
    </source>
</evidence>
<evidence type="ECO:0000256" key="6">
    <source>
        <dbReference type="SAM" id="MobiDB-lite"/>
    </source>
</evidence>
<feature type="transmembrane region" description="Helical" evidence="5">
    <location>
        <begin position="30"/>
        <end position="50"/>
    </location>
</feature>
<evidence type="ECO:0000256" key="3">
    <source>
        <dbReference type="ARBA" id="ARBA00022989"/>
    </source>
</evidence>
<dbReference type="Pfam" id="PF12127">
    <property type="entry name" value="FloA"/>
    <property type="match status" value="1"/>
</dbReference>
<keyword evidence="8" id="KW-1185">Reference proteome</keyword>
<name>A0A346AXN4_9FIRM</name>
<evidence type="ECO:0000313" key="7">
    <source>
        <dbReference type="EMBL" id="AXL20627.1"/>
    </source>
</evidence>
<evidence type="ECO:0000313" key="8">
    <source>
        <dbReference type="Proteomes" id="UP000254337"/>
    </source>
</evidence>
<keyword evidence="2 5" id="KW-0812">Transmembrane</keyword>
<protein>
    <recommendedName>
        <fullName evidence="5">Flotillin-like protein FloA</fullName>
    </recommendedName>
</protein>
<keyword evidence="1 5" id="KW-1003">Cell membrane</keyword>
<organism evidence="7 8">
    <name type="scientific">Megasphaera stantonii</name>
    <dbReference type="NCBI Taxonomy" id="2144175"/>
    <lineage>
        <taxon>Bacteria</taxon>
        <taxon>Bacillati</taxon>
        <taxon>Bacillota</taxon>
        <taxon>Negativicutes</taxon>
        <taxon>Veillonellales</taxon>
        <taxon>Veillonellaceae</taxon>
        <taxon>Megasphaera</taxon>
    </lineage>
</organism>
<dbReference type="HAMAP" id="MF_01562">
    <property type="entry name" value="FloA"/>
    <property type="match status" value="1"/>
</dbReference>
<gene>
    <name evidence="5" type="primary">floA</name>
    <name evidence="7" type="ORF">DKB62_03025</name>
</gene>
<dbReference type="InterPro" id="IPR022853">
    <property type="entry name" value="FloA"/>
</dbReference>
<dbReference type="EMBL" id="CP029462">
    <property type="protein sequence ID" value="AXL20627.1"/>
    <property type="molecule type" value="Genomic_DNA"/>
</dbReference>
<dbReference type="GO" id="GO:0045121">
    <property type="term" value="C:membrane raft"/>
    <property type="evidence" value="ECO:0007669"/>
    <property type="project" value="UniProtKB-SubCell"/>
</dbReference>
<comment type="subunit">
    <text evidence="5">Homooligomerizes.</text>
</comment>
<dbReference type="Proteomes" id="UP000254337">
    <property type="component" value="Chromosome"/>
</dbReference>
<comment type="subcellular location">
    <subcellularLocation>
        <location evidence="5">Cell membrane</location>
        <topology evidence="5">Multi-pass membrane protein</topology>
    </subcellularLocation>
    <subcellularLocation>
        <location evidence="5">Membrane raft</location>
        <topology evidence="5">Multi-pass membrane protein</topology>
    </subcellularLocation>
</comment>
<comment type="similarity">
    <text evidence="5">Belongs to the flotillin-like FloA family.</text>
</comment>
<dbReference type="NCBIfam" id="NF010186">
    <property type="entry name" value="PRK13665.1"/>
    <property type="match status" value="1"/>
</dbReference>
<evidence type="ECO:0000256" key="4">
    <source>
        <dbReference type="ARBA" id="ARBA00023136"/>
    </source>
</evidence>
<keyword evidence="4 5" id="KW-0472">Membrane</keyword>
<evidence type="ECO:0000256" key="1">
    <source>
        <dbReference type="ARBA" id="ARBA00022475"/>
    </source>
</evidence>